<dbReference type="InterPro" id="IPR036286">
    <property type="entry name" value="LexA/Signal_pep-like_sf"/>
</dbReference>
<reference evidence="1" key="1">
    <citation type="journal article" date="2021" name="PeerJ">
        <title>Extensive microbial diversity within the chicken gut microbiome revealed by metagenomics and culture.</title>
        <authorList>
            <person name="Gilroy R."/>
            <person name="Ravi A."/>
            <person name="Getino M."/>
            <person name="Pursley I."/>
            <person name="Horton D.L."/>
            <person name="Alikhan N.F."/>
            <person name="Baker D."/>
            <person name="Gharbi K."/>
            <person name="Hall N."/>
            <person name="Watson M."/>
            <person name="Adriaenssens E.M."/>
            <person name="Foster-Nyarko E."/>
            <person name="Jarju S."/>
            <person name="Secka A."/>
            <person name="Antonio M."/>
            <person name="Oren A."/>
            <person name="Chaudhuri R.R."/>
            <person name="La Ragione R."/>
            <person name="Hildebrand F."/>
            <person name="Pallen M.J."/>
        </authorList>
    </citation>
    <scope>NUCLEOTIDE SEQUENCE</scope>
    <source>
        <strain evidence="1">421</strain>
    </source>
</reference>
<evidence type="ECO:0000313" key="2">
    <source>
        <dbReference type="Proteomes" id="UP000824205"/>
    </source>
</evidence>
<dbReference type="CDD" id="cd06462">
    <property type="entry name" value="Peptidase_S24_S26"/>
    <property type="match status" value="1"/>
</dbReference>
<protein>
    <submittedName>
        <fullName evidence="1">S24/S26 family peptidase</fullName>
    </submittedName>
</protein>
<organism evidence="1 2">
    <name type="scientific">Candidatus Eubacterium faecipullorum</name>
    <dbReference type="NCBI Taxonomy" id="2838571"/>
    <lineage>
        <taxon>Bacteria</taxon>
        <taxon>Bacillati</taxon>
        <taxon>Bacillota</taxon>
        <taxon>Clostridia</taxon>
        <taxon>Eubacteriales</taxon>
        <taxon>Eubacteriaceae</taxon>
        <taxon>Eubacterium</taxon>
    </lineage>
</organism>
<dbReference type="AlphaFoldDB" id="A0A9D1REP7"/>
<reference evidence="1" key="2">
    <citation type="submission" date="2021-04" db="EMBL/GenBank/DDBJ databases">
        <authorList>
            <person name="Gilroy R."/>
        </authorList>
    </citation>
    <scope>NUCLEOTIDE SEQUENCE</scope>
    <source>
        <strain evidence="1">421</strain>
    </source>
</reference>
<name>A0A9D1REP7_9FIRM</name>
<dbReference type="Proteomes" id="UP000824205">
    <property type="component" value="Unassembled WGS sequence"/>
</dbReference>
<evidence type="ECO:0000313" key="1">
    <source>
        <dbReference type="EMBL" id="HIW86075.1"/>
    </source>
</evidence>
<comment type="caution">
    <text evidence="1">The sequence shown here is derived from an EMBL/GenBank/DDBJ whole genome shotgun (WGS) entry which is preliminary data.</text>
</comment>
<gene>
    <name evidence="1" type="ORF">IAA48_06215</name>
</gene>
<accession>A0A9D1REP7</accession>
<sequence length="155" mass="17783">MAQTDNFKSIKEAVAQNGIYTGLTSGTSMEPLIHHQKDTIIVVKQNGRLKKYDIPVYMSKSGKYIMHRVVKVCGDHYVIVGDNLLNREYVTDDMIVGVLKSFYKNGKKYVDLETNKAYKLYSRIWVALLPLRPLYVYPKRAINKIKRIIIRGIGS</sequence>
<dbReference type="EMBL" id="DXGE01000026">
    <property type="protein sequence ID" value="HIW86075.1"/>
    <property type="molecule type" value="Genomic_DNA"/>
</dbReference>
<dbReference type="SUPFAM" id="SSF51306">
    <property type="entry name" value="LexA/Signal peptidase"/>
    <property type="match status" value="1"/>
</dbReference>
<proteinExistence type="predicted"/>